<keyword evidence="8" id="KW-0175">Coiled coil</keyword>
<dbReference type="PANTHER" id="PTHR24007:SF7">
    <property type="entry name" value="BRCA1-ASSOCIATED PROTEIN"/>
    <property type="match status" value="1"/>
</dbReference>
<proteinExistence type="predicted"/>
<keyword evidence="6" id="KW-0862">Zinc</keyword>
<evidence type="ECO:0000256" key="8">
    <source>
        <dbReference type="SAM" id="Coils"/>
    </source>
</evidence>
<evidence type="ECO:0000313" key="12">
    <source>
        <dbReference type="Proteomes" id="UP000085678"/>
    </source>
</evidence>
<dbReference type="GO" id="GO:0008270">
    <property type="term" value="F:zinc ion binding"/>
    <property type="evidence" value="ECO:0007669"/>
    <property type="project" value="UniProtKB-KW"/>
</dbReference>
<comment type="subcellular location">
    <subcellularLocation>
        <location evidence="1">Cytoplasm</location>
    </subcellularLocation>
</comment>
<dbReference type="GeneID" id="106174875"/>
<dbReference type="Gene3D" id="3.30.40.10">
    <property type="entry name" value="Zinc/RING finger domain, C3HC4 (zinc finger)"/>
    <property type="match status" value="2"/>
</dbReference>
<dbReference type="SMART" id="SM00184">
    <property type="entry name" value="RING"/>
    <property type="match status" value="1"/>
</dbReference>
<dbReference type="RefSeq" id="XP_013412070.1">
    <property type="nucleotide sequence ID" value="XM_013556616.1"/>
</dbReference>
<evidence type="ECO:0000256" key="2">
    <source>
        <dbReference type="ARBA" id="ARBA00022490"/>
    </source>
</evidence>
<evidence type="ECO:0000259" key="11">
    <source>
        <dbReference type="PROSITE" id="PS50271"/>
    </source>
</evidence>
<dbReference type="InterPro" id="IPR001841">
    <property type="entry name" value="Znf_RING"/>
</dbReference>
<dbReference type="InterPro" id="IPR001607">
    <property type="entry name" value="Znf_UBP"/>
</dbReference>
<dbReference type="PROSITE" id="PS50089">
    <property type="entry name" value="ZF_RING_2"/>
    <property type="match status" value="1"/>
</dbReference>
<keyword evidence="3" id="KW-0597">Phosphoprotein</keyword>
<dbReference type="InterPro" id="IPR047243">
    <property type="entry name" value="RING-H2_BRAP2"/>
</dbReference>
<dbReference type="Pfam" id="PF02148">
    <property type="entry name" value="zf-UBP"/>
    <property type="match status" value="1"/>
</dbReference>
<dbReference type="Proteomes" id="UP000085678">
    <property type="component" value="Unplaced"/>
</dbReference>
<dbReference type="KEGG" id="lak:106174875"/>
<feature type="coiled-coil region" evidence="8">
    <location>
        <begin position="532"/>
        <end position="644"/>
    </location>
</feature>
<accession>A0A1S3JNY0</accession>
<dbReference type="PANTHER" id="PTHR24007">
    <property type="entry name" value="BRCA1-ASSOCIATED PROTEIN"/>
    <property type="match status" value="1"/>
</dbReference>
<keyword evidence="2" id="KW-0963">Cytoplasm</keyword>
<feature type="compositionally biased region" description="Low complexity" evidence="9">
    <location>
        <begin position="209"/>
        <end position="231"/>
    </location>
</feature>
<dbReference type="InterPro" id="IPR011422">
    <property type="entry name" value="BRAP2/ETP1_RRM"/>
</dbReference>
<evidence type="ECO:0000256" key="7">
    <source>
        <dbReference type="PROSITE-ProRule" id="PRU00502"/>
    </source>
</evidence>
<evidence type="ECO:0000256" key="5">
    <source>
        <dbReference type="ARBA" id="ARBA00022771"/>
    </source>
</evidence>
<evidence type="ECO:0000256" key="3">
    <source>
        <dbReference type="ARBA" id="ARBA00022553"/>
    </source>
</evidence>
<dbReference type="Pfam" id="PF13639">
    <property type="entry name" value="zf-RING_2"/>
    <property type="match status" value="1"/>
</dbReference>
<evidence type="ECO:0000256" key="4">
    <source>
        <dbReference type="ARBA" id="ARBA00022723"/>
    </source>
</evidence>
<dbReference type="OrthoDB" id="273556at2759"/>
<evidence type="ECO:0000256" key="9">
    <source>
        <dbReference type="SAM" id="MobiDB-lite"/>
    </source>
</evidence>
<organism evidence="12 13">
    <name type="scientific">Lingula anatina</name>
    <name type="common">Brachiopod</name>
    <name type="synonym">Lingula unguis</name>
    <dbReference type="NCBI Taxonomy" id="7574"/>
    <lineage>
        <taxon>Eukaryota</taxon>
        <taxon>Metazoa</taxon>
        <taxon>Spiralia</taxon>
        <taxon>Lophotrochozoa</taxon>
        <taxon>Brachiopoda</taxon>
        <taxon>Linguliformea</taxon>
        <taxon>Lingulata</taxon>
        <taxon>Lingulida</taxon>
        <taxon>Linguloidea</taxon>
        <taxon>Lingulidae</taxon>
        <taxon>Lingula</taxon>
    </lineage>
</organism>
<dbReference type="OMA" id="YIEHASD"/>
<dbReference type="FunCoup" id="A0A1S3JNY0">
    <property type="interactions" value="2846"/>
</dbReference>
<evidence type="ECO:0000256" key="1">
    <source>
        <dbReference type="ARBA" id="ARBA00004496"/>
    </source>
</evidence>
<evidence type="ECO:0000259" key="10">
    <source>
        <dbReference type="PROSITE" id="PS50089"/>
    </source>
</evidence>
<dbReference type="AlphaFoldDB" id="A0A1S3JNY0"/>
<feature type="region of interest" description="Disordered" evidence="9">
    <location>
        <begin position="133"/>
        <end position="237"/>
    </location>
</feature>
<dbReference type="GO" id="GO:0061630">
    <property type="term" value="F:ubiquitin protein ligase activity"/>
    <property type="evidence" value="ECO:0007669"/>
    <property type="project" value="TreeGrafter"/>
</dbReference>
<keyword evidence="12" id="KW-1185">Reference proteome</keyword>
<dbReference type="GO" id="GO:0016567">
    <property type="term" value="P:protein ubiquitination"/>
    <property type="evidence" value="ECO:0007669"/>
    <property type="project" value="TreeGrafter"/>
</dbReference>
<keyword evidence="5 7" id="KW-0863">Zinc-finger</keyword>
<feature type="compositionally biased region" description="Polar residues" evidence="9">
    <location>
        <begin position="143"/>
        <end position="152"/>
    </location>
</feature>
<feature type="compositionally biased region" description="Basic and acidic residues" evidence="9">
    <location>
        <begin position="113"/>
        <end position="122"/>
    </location>
</feature>
<keyword evidence="4" id="KW-0479">Metal-binding</keyword>
<dbReference type="GO" id="GO:0005737">
    <property type="term" value="C:cytoplasm"/>
    <property type="evidence" value="ECO:0007669"/>
    <property type="project" value="UniProtKB-SubCell"/>
</dbReference>
<protein>
    <submittedName>
        <fullName evidence="13">BRCA1-associated protein</fullName>
    </submittedName>
</protein>
<reference evidence="13" key="1">
    <citation type="submission" date="2025-08" db="UniProtKB">
        <authorList>
            <consortium name="RefSeq"/>
        </authorList>
    </citation>
    <scope>IDENTIFICATION</scope>
    <source>
        <tissue evidence="13">Gonads</tissue>
    </source>
</reference>
<dbReference type="SUPFAM" id="SSF57850">
    <property type="entry name" value="RING/U-box"/>
    <property type="match status" value="2"/>
</dbReference>
<feature type="region of interest" description="Disordered" evidence="9">
    <location>
        <begin position="103"/>
        <end position="122"/>
    </location>
</feature>
<name>A0A1S3JNY0_LINAN</name>
<feature type="compositionally biased region" description="Polar residues" evidence="9">
    <location>
        <begin position="188"/>
        <end position="197"/>
    </location>
</feature>
<feature type="domain" description="RING-type" evidence="10">
    <location>
        <begin position="375"/>
        <end position="415"/>
    </location>
</feature>
<feature type="compositionally biased region" description="Basic and acidic residues" evidence="9">
    <location>
        <begin position="175"/>
        <end position="184"/>
    </location>
</feature>
<sequence>MSKSKGNSYQCLEPPHAVSLAVLRFEIANHAPYLKDICYTAPYFKDQHEIEDNKTYAQAVSSPKLKITPEIIAQFRGRREFIEIIVETIYFDEKMTEQEAKVSKEVTSLNSDKQQDDGSDREQVFQPIHDMEEAEAPGGSDKGGSSSRTSTPLGDGNSKHSKNAPPACDTAGEEATVRSKRERVFSAGSYSKDNPSRYSPLDTRCSPLSSDSGSTNSRPSSSKSRPISHSPNNPDSMWFMCGNQRTEMTEGMMHFYKDSAMTPLNEDVPRSEIICMLAVPAALTTHDLMNFVAPVYPSIEHMRIIRDNTPNQYMVLIKFRGQKYADEFYKAFNNVRFNSIESDICVLVYVAKVEMLKESEGAFLPVSGLVELPKCPVCLERMDDSVDGILTILCNHSFHAFCLAKWGDTRCPVCRYVQTPEQADADQKCLQCGSSESLWICLICGYVGCGRYVGEHAYQHFQQTQHTYSMHLGNNRVWDYVGDGYVHRLVQNKTDGKLVEVDEGGNPVTDEKVDSLALEYTYFFTQQLDTQRRYFEEKIAAIEKNNEEQRLEFENRAKKTLEECQKLETELSNAAKEKQTAEKKCSQLSSRVCKLSTELQEEKEMNKCLRENQQTWQEKFKKLQVNVDKEAEKKNMEIADLKEQLRDVMFYLEAQQKLSSPGLAVTQEELQGGQVIVGESSPGTSAHGSRRSRKKGK</sequence>
<dbReference type="CDD" id="cd12718">
    <property type="entry name" value="RRM_BRAP2"/>
    <property type="match status" value="1"/>
</dbReference>
<feature type="domain" description="UBP-type" evidence="11">
    <location>
        <begin position="412"/>
        <end position="505"/>
    </location>
</feature>
<evidence type="ECO:0000313" key="13">
    <source>
        <dbReference type="RefSeq" id="XP_013412070.1"/>
    </source>
</evidence>
<feature type="region of interest" description="Disordered" evidence="9">
    <location>
        <begin position="674"/>
        <end position="697"/>
    </location>
</feature>
<dbReference type="InterPro" id="IPR034932">
    <property type="entry name" value="BRAP2_RRM"/>
</dbReference>
<dbReference type="SMART" id="SM00290">
    <property type="entry name" value="ZnF_UBP"/>
    <property type="match status" value="1"/>
</dbReference>
<dbReference type="FunFam" id="3.30.40.10:FF:000206">
    <property type="entry name" value="BRCA1-associated protein isoform X1"/>
    <property type="match status" value="1"/>
</dbReference>
<dbReference type="InParanoid" id="A0A1S3JNY0"/>
<dbReference type="Pfam" id="PF07576">
    <property type="entry name" value="BRAP2"/>
    <property type="match status" value="1"/>
</dbReference>
<feature type="compositionally biased region" description="Basic residues" evidence="9">
    <location>
        <begin position="688"/>
        <end position="697"/>
    </location>
</feature>
<dbReference type="GO" id="GO:0007265">
    <property type="term" value="P:Ras protein signal transduction"/>
    <property type="evidence" value="ECO:0007669"/>
    <property type="project" value="TreeGrafter"/>
</dbReference>
<dbReference type="STRING" id="7574.A0A1S3JNY0"/>
<dbReference type="CDD" id="cd16457">
    <property type="entry name" value="RING-H2_BRAP2"/>
    <property type="match status" value="1"/>
</dbReference>
<gene>
    <name evidence="13" type="primary">LOC106174875</name>
</gene>
<dbReference type="PROSITE" id="PS50271">
    <property type="entry name" value="ZF_UBP"/>
    <property type="match status" value="1"/>
</dbReference>
<dbReference type="InterPro" id="IPR013083">
    <property type="entry name" value="Znf_RING/FYVE/PHD"/>
</dbReference>
<dbReference type="GO" id="GO:0008139">
    <property type="term" value="F:nuclear localization sequence binding"/>
    <property type="evidence" value="ECO:0007669"/>
    <property type="project" value="UniProtKB-ARBA"/>
</dbReference>
<evidence type="ECO:0000256" key="6">
    <source>
        <dbReference type="ARBA" id="ARBA00022833"/>
    </source>
</evidence>